<proteinExistence type="predicted"/>
<comment type="caution">
    <text evidence="2">The sequence shown here is derived from an EMBL/GenBank/DDBJ whole genome shotgun (WGS) entry which is preliminary data.</text>
</comment>
<feature type="domain" description="GTPase-associated protein 1 N-terminal" evidence="1">
    <location>
        <begin position="4"/>
        <end position="139"/>
    </location>
</feature>
<dbReference type="AlphaFoldDB" id="A0AAE3E0R7"/>
<evidence type="ECO:0000259" key="1">
    <source>
        <dbReference type="Pfam" id="PF20013"/>
    </source>
</evidence>
<dbReference type="Pfam" id="PF20013">
    <property type="entry name" value="GAP1-N2"/>
    <property type="match status" value="1"/>
</dbReference>
<dbReference type="EMBL" id="JAJEQM010000020">
    <property type="protein sequence ID" value="MCC2211574.1"/>
    <property type="molecule type" value="Genomic_DNA"/>
</dbReference>
<accession>A0AAE3E0R7</accession>
<sequence>MKVYQLIYTSVQHSLSDPELGLVNQSGLRVFSCTQGLTKQNIDETIRFATYRLPKNNEIKYTQTPCDPTVPELFPKIFRTFRLSDGRYVAMQISYAGYDFDGQPGNVFAHAFIFDDVDENFLPERYIGHKRYRTHLTEKDLNGQIVHYLKPLDNIAPSEGVENKVINFIGEHKYELTYVLDRATRLLTSDDIKNICIAANDAETVQMYLLALKWILPISLSENTGISTYNVYLPSDKQKQIVFHGTIKQHNNITGQAIEARKNCIYIDIENTKFPHSAKSMLLGFDIDELREIYRKYHFTSMTQLLDWQATWENTTKTGIGGKLIKLKKSAGDNAFKTRVLELYPAINDLNMKNVKFELSKIMFDNIELFPNEKERVTEIYMGQCIEKLCKGENVEFVNPLGNGENAKEQANAIRAKLSIYMNFVRENIDDISDKNKTELLGLFGSIKHMAEVDTWKSLFTNKEDLKLFVLLASQIVITGTGLNAFTQVKGWEKSDLAELVAYFESSTKDPFLKKSCIKYIYNNNLDWSKYGISKTLHAKTKGEREQDLQKIRRMLSKVGYIPYQRATYTSLKPEVTDDIRNNNSPLLISRLLYAVYRWQGTYGNQMKAEKCANRVRKLLLEMRKTQTSCFNFMIPKLALEIIESPGHYHEVMINTETMPPSFWNWFLIGYNKSKEDEDKMLAYTRVYSASKAKMSRIPAKKKMRETFKDVVE</sequence>
<organism evidence="2 3">
    <name type="scientific">Hominilimicola fabiformis</name>
    <dbReference type="NCBI Taxonomy" id="2885356"/>
    <lineage>
        <taxon>Bacteria</taxon>
        <taxon>Bacillati</taxon>
        <taxon>Bacillota</taxon>
        <taxon>Clostridia</taxon>
        <taxon>Eubacteriales</taxon>
        <taxon>Oscillospiraceae</taxon>
        <taxon>Hominilimicola</taxon>
    </lineage>
</organism>
<reference evidence="2 3" key="1">
    <citation type="submission" date="2021-10" db="EMBL/GenBank/DDBJ databases">
        <title>Anaerobic single-cell dispensing facilitates the cultivation of human gut bacteria.</title>
        <authorList>
            <person name="Afrizal A."/>
        </authorList>
    </citation>
    <scope>NUCLEOTIDE SEQUENCE [LARGE SCALE GENOMIC DNA]</scope>
    <source>
        <strain evidence="2 3">CLA-AA-H232</strain>
    </source>
</reference>
<keyword evidence="3" id="KW-1185">Reference proteome</keyword>
<name>A0AAE3E0R7_9FIRM</name>
<evidence type="ECO:0000313" key="2">
    <source>
        <dbReference type="EMBL" id="MCC2211574.1"/>
    </source>
</evidence>
<dbReference type="Proteomes" id="UP001198242">
    <property type="component" value="Unassembled WGS sequence"/>
</dbReference>
<evidence type="ECO:0000313" key="3">
    <source>
        <dbReference type="Proteomes" id="UP001198242"/>
    </source>
</evidence>
<dbReference type="InterPro" id="IPR045402">
    <property type="entry name" value="GAP1-N2"/>
</dbReference>
<gene>
    <name evidence="2" type="ORF">LKE05_12370</name>
</gene>
<protein>
    <recommendedName>
        <fullName evidence="1">GTPase-associated protein 1 N-terminal domain-containing protein</fullName>
    </recommendedName>
</protein>
<dbReference type="RefSeq" id="WP_308457046.1">
    <property type="nucleotide sequence ID" value="NZ_JAJEQM010000020.1"/>
</dbReference>